<proteinExistence type="predicted"/>
<feature type="compositionally biased region" description="Polar residues" evidence="1">
    <location>
        <begin position="78"/>
        <end position="88"/>
    </location>
</feature>
<keyword evidence="3" id="KW-1185">Reference proteome</keyword>
<dbReference type="EMBL" id="JAIQCV010000010">
    <property type="protein sequence ID" value="KAH1056035.1"/>
    <property type="molecule type" value="Genomic_DNA"/>
</dbReference>
<reference evidence="2 3" key="1">
    <citation type="journal article" date="2021" name="Plant Biotechnol. J.">
        <title>Multi-omics assisted identification of the key and species-specific regulatory components of drought-tolerant mechanisms in Gossypium stocksii.</title>
        <authorList>
            <person name="Yu D."/>
            <person name="Ke L."/>
            <person name="Zhang D."/>
            <person name="Wu Y."/>
            <person name="Sun Y."/>
            <person name="Mei J."/>
            <person name="Sun J."/>
            <person name="Sun Y."/>
        </authorList>
    </citation>
    <scope>NUCLEOTIDE SEQUENCE [LARGE SCALE GENOMIC DNA]</scope>
    <source>
        <strain evidence="3">cv. E1</strain>
        <tissue evidence="2">Leaf</tissue>
    </source>
</reference>
<sequence>KILTNVKKTGYIQGIVTDWDLYRIARDSILQQRVEESKDPEEEEKKDPTEIEPMQSVEIPDKAKPMEPITEPDMTTLMFRTQSPYPDL</sequence>
<gene>
    <name evidence="2" type="ORF">J1N35_034100</name>
</gene>
<feature type="region of interest" description="Disordered" evidence="1">
    <location>
        <begin position="32"/>
        <end position="88"/>
    </location>
</feature>
<organism evidence="2 3">
    <name type="scientific">Gossypium stocksii</name>
    <dbReference type="NCBI Taxonomy" id="47602"/>
    <lineage>
        <taxon>Eukaryota</taxon>
        <taxon>Viridiplantae</taxon>
        <taxon>Streptophyta</taxon>
        <taxon>Embryophyta</taxon>
        <taxon>Tracheophyta</taxon>
        <taxon>Spermatophyta</taxon>
        <taxon>Magnoliopsida</taxon>
        <taxon>eudicotyledons</taxon>
        <taxon>Gunneridae</taxon>
        <taxon>Pentapetalae</taxon>
        <taxon>rosids</taxon>
        <taxon>malvids</taxon>
        <taxon>Malvales</taxon>
        <taxon>Malvaceae</taxon>
        <taxon>Malvoideae</taxon>
        <taxon>Gossypium</taxon>
    </lineage>
</organism>
<accession>A0A9D3ZQE2</accession>
<dbReference type="Proteomes" id="UP000828251">
    <property type="component" value="Unassembled WGS sequence"/>
</dbReference>
<feature type="non-terminal residue" evidence="2">
    <location>
        <position position="1"/>
    </location>
</feature>
<evidence type="ECO:0000313" key="3">
    <source>
        <dbReference type="Proteomes" id="UP000828251"/>
    </source>
</evidence>
<feature type="compositionally biased region" description="Basic and acidic residues" evidence="1">
    <location>
        <begin position="33"/>
        <end position="49"/>
    </location>
</feature>
<evidence type="ECO:0000313" key="2">
    <source>
        <dbReference type="EMBL" id="KAH1056035.1"/>
    </source>
</evidence>
<name>A0A9D3ZQE2_9ROSI</name>
<dbReference type="AlphaFoldDB" id="A0A9D3ZQE2"/>
<evidence type="ECO:0000256" key="1">
    <source>
        <dbReference type="SAM" id="MobiDB-lite"/>
    </source>
</evidence>
<protein>
    <submittedName>
        <fullName evidence="2">Uncharacterized protein</fullName>
    </submittedName>
</protein>
<comment type="caution">
    <text evidence="2">The sequence shown here is derived from an EMBL/GenBank/DDBJ whole genome shotgun (WGS) entry which is preliminary data.</text>
</comment>